<dbReference type="Proteomes" id="UP000825729">
    <property type="component" value="Unassembled WGS sequence"/>
</dbReference>
<dbReference type="AlphaFoldDB" id="A0AAV7FFH0"/>
<accession>A0AAV7FFH0</accession>
<dbReference type="PANTHER" id="PTHR33265">
    <property type="entry name" value="AVR9/CF-9 RAPIDLY ELICITED PROTEIN-RELATED"/>
    <property type="match status" value="1"/>
</dbReference>
<evidence type="ECO:0000313" key="2">
    <source>
        <dbReference type="Proteomes" id="UP000825729"/>
    </source>
</evidence>
<evidence type="ECO:0008006" key="3">
    <source>
        <dbReference type="Google" id="ProtNLM"/>
    </source>
</evidence>
<keyword evidence="2" id="KW-1185">Reference proteome</keyword>
<dbReference type="PANTHER" id="PTHR33265:SF5">
    <property type="entry name" value="COTTON FIBER PROTEIN"/>
    <property type="match status" value="1"/>
</dbReference>
<evidence type="ECO:0000313" key="1">
    <source>
        <dbReference type="EMBL" id="KAG9459576.1"/>
    </source>
</evidence>
<sequence>MGKMRKTTLTGRAWNVIRLALFWARKGGVFKRNFMVDLIPNYVKSLRSATRDSIRYQERQFSFEETPIFHFKLHKNGGGSMRLKYLPRFPCINPPPVDFDEDDEDLYGRRSSFFRSDEEEGEGSCYDGEDIDGGEIIVNSIEDAGGDEGIDNKAEEFIAKFYEQMKLQRQVSYLQYHEMISRGAN</sequence>
<protein>
    <recommendedName>
        <fullName evidence="3">Cotton fiber protein</fullName>
    </recommendedName>
</protein>
<reference evidence="1 2" key="1">
    <citation type="submission" date="2021-07" db="EMBL/GenBank/DDBJ databases">
        <title>The Aristolochia fimbriata genome: insights into angiosperm evolution, floral development and chemical biosynthesis.</title>
        <authorList>
            <person name="Jiao Y."/>
        </authorList>
    </citation>
    <scope>NUCLEOTIDE SEQUENCE [LARGE SCALE GENOMIC DNA]</scope>
    <source>
        <strain evidence="1">IBCAS-2021</strain>
        <tissue evidence="1">Leaf</tissue>
    </source>
</reference>
<gene>
    <name evidence="1" type="ORF">H6P81_004084</name>
</gene>
<proteinExistence type="predicted"/>
<comment type="caution">
    <text evidence="1">The sequence shown here is derived from an EMBL/GenBank/DDBJ whole genome shotgun (WGS) entry which is preliminary data.</text>
</comment>
<name>A0AAV7FFH0_ARIFI</name>
<organism evidence="1 2">
    <name type="scientific">Aristolochia fimbriata</name>
    <name type="common">White veined hardy Dutchman's pipe vine</name>
    <dbReference type="NCBI Taxonomy" id="158543"/>
    <lineage>
        <taxon>Eukaryota</taxon>
        <taxon>Viridiplantae</taxon>
        <taxon>Streptophyta</taxon>
        <taxon>Embryophyta</taxon>
        <taxon>Tracheophyta</taxon>
        <taxon>Spermatophyta</taxon>
        <taxon>Magnoliopsida</taxon>
        <taxon>Magnoliidae</taxon>
        <taxon>Piperales</taxon>
        <taxon>Aristolochiaceae</taxon>
        <taxon>Aristolochia</taxon>
    </lineage>
</organism>
<dbReference type="InterPro" id="IPR008480">
    <property type="entry name" value="DUF761_pln"/>
</dbReference>
<dbReference type="EMBL" id="JAINDJ010000002">
    <property type="protein sequence ID" value="KAG9459576.1"/>
    <property type="molecule type" value="Genomic_DNA"/>
</dbReference>
<dbReference type="Pfam" id="PF05553">
    <property type="entry name" value="DUF761"/>
    <property type="match status" value="1"/>
</dbReference>